<evidence type="ECO:0000313" key="5">
    <source>
        <dbReference type="WBParaSite" id="ACOC_0000955401-mRNA-1"/>
    </source>
</evidence>
<dbReference type="Proteomes" id="UP000267027">
    <property type="component" value="Unassembled WGS sequence"/>
</dbReference>
<keyword evidence="4" id="KW-1185">Reference proteome</keyword>
<protein>
    <submittedName>
        <fullName evidence="3 5">Uncharacterized protein</fullName>
    </submittedName>
</protein>
<accession>A0A0R3PUH7</accession>
<dbReference type="EMBL" id="UYYA01004316">
    <property type="protein sequence ID" value="VDM61140.1"/>
    <property type="molecule type" value="Genomic_DNA"/>
</dbReference>
<sequence length="233" mass="26036">MMPLWGIIVIGAYTSASFCGKSGVPFSVEVSPSGAPVLGCAQPSCVAQPTDDFDDSVFNTDLSGQVDGFFREGDRGRQGFLQTNKLRANCSGDFDQLACSRKNQWIGGIEYIDHPRQPLLLQCCTFEGLRFSQIVGVTPIRPGEAVTGGEVVRDGRQISFDVIANIRKIVDYNDHKMFVHYSFCPLKMTECCHLRVSTNVGHYRFQYSCQADSDRKVKKQTRPQRVRSPFPHR</sequence>
<feature type="chain" id="PRO_5043130319" evidence="2">
    <location>
        <begin position="17"/>
        <end position="233"/>
    </location>
</feature>
<feature type="signal peptide" evidence="2">
    <location>
        <begin position="1"/>
        <end position="16"/>
    </location>
</feature>
<dbReference type="AlphaFoldDB" id="A0A0R3PUH7"/>
<reference evidence="3 4" key="2">
    <citation type="submission" date="2018-11" db="EMBL/GenBank/DDBJ databases">
        <authorList>
            <consortium name="Pathogen Informatics"/>
        </authorList>
    </citation>
    <scope>NUCLEOTIDE SEQUENCE [LARGE SCALE GENOMIC DNA]</scope>
    <source>
        <strain evidence="3 4">Costa Rica</strain>
    </source>
</reference>
<keyword evidence="1" id="KW-0217">Developmental protein</keyword>
<evidence type="ECO:0000313" key="3">
    <source>
        <dbReference type="EMBL" id="VDM61140.1"/>
    </source>
</evidence>
<evidence type="ECO:0000256" key="1">
    <source>
        <dbReference type="ARBA" id="ARBA00022473"/>
    </source>
</evidence>
<dbReference type="WBParaSite" id="ACOC_0000955401-mRNA-1">
    <property type="protein sequence ID" value="ACOC_0000955401-mRNA-1"/>
    <property type="gene ID" value="ACOC_0000955401"/>
</dbReference>
<evidence type="ECO:0000256" key="2">
    <source>
        <dbReference type="SAM" id="SignalP"/>
    </source>
</evidence>
<keyword evidence="2" id="KW-0732">Signal</keyword>
<dbReference type="InterPro" id="IPR052140">
    <property type="entry name" value="Dev_Signal_Hedgehog-like"/>
</dbReference>
<dbReference type="PANTHER" id="PTHR46706:SF12">
    <property type="entry name" value="PROTEIN QUA-1-RELATED"/>
    <property type="match status" value="1"/>
</dbReference>
<dbReference type="OrthoDB" id="5860691at2759"/>
<reference evidence="5" key="1">
    <citation type="submission" date="2017-02" db="UniProtKB">
        <authorList>
            <consortium name="WormBaseParasite"/>
        </authorList>
    </citation>
    <scope>IDENTIFICATION</scope>
</reference>
<dbReference type="STRING" id="334426.A0A0R3PUH7"/>
<dbReference type="PANTHER" id="PTHR46706">
    <property type="entry name" value="PROTEIN QUA-1-RELATED"/>
    <property type="match status" value="1"/>
</dbReference>
<evidence type="ECO:0000313" key="4">
    <source>
        <dbReference type="Proteomes" id="UP000267027"/>
    </source>
</evidence>
<organism evidence="5">
    <name type="scientific">Angiostrongylus costaricensis</name>
    <name type="common">Nematode worm</name>
    <dbReference type="NCBI Taxonomy" id="334426"/>
    <lineage>
        <taxon>Eukaryota</taxon>
        <taxon>Metazoa</taxon>
        <taxon>Ecdysozoa</taxon>
        <taxon>Nematoda</taxon>
        <taxon>Chromadorea</taxon>
        <taxon>Rhabditida</taxon>
        <taxon>Rhabditina</taxon>
        <taxon>Rhabditomorpha</taxon>
        <taxon>Strongyloidea</taxon>
        <taxon>Metastrongylidae</taxon>
        <taxon>Angiostrongylus</taxon>
    </lineage>
</organism>
<proteinExistence type="predicted"/>
<gene>
    <name evidence="3" type="ORF">ACOC_LOCUS9555</name>
</gene>
<name>A0A0R3PUH7_ANGCS</name>